<keyword evidence="3" id="KW-0378">Hydrolase</keyword>
<name>A0A174DJP8_9CLOT</name>
<dbReference type="EMBL" id="CYZV01000018">
    <property type="protein sequence ID" value="CUO24559.1"/>
    <property type="molecule type" value="Genomic_DNA"/>
</dbReference>
<dbReference type="GO" id="GO:0003676">
    <property type="term" value="F:nucleic acid binding"/>
    <property type="evidence" value="ECO:0007669"/>
    <property type="project" value="InterPro"/>
</dbReference>
<dbReference type="InterPro" id="IPR011856">
    <property type="entry name" value="tRNA_endonuc-like_dom_sf"/>
</dbReference>
<dbReference type="GO" id="GO:0004518">
    <property type="term" value="F:nuclease activity"/>
    <property type="evidence" value="ECO:0007669"/>
    <property type="project" value="UniProtKB-KW"/>
</dbReference>
<evidence type="ECO:0000256" key="3">
    <source>
        <dbReference type="ARBA" id="ARBA00022801"/>
    </source>
</evidence>
<evidence type="ECO:0000256" key="2">
    <source>
        <dbReference type="ARBA" id="ARBA00022722"/>
    </source>
</evidence>
<comment type="cofactor">
    <cofactor evidence="1">
        <name>Mg(2+)</name>
        <dbReference type="ChEBI" id="CHEBI:18420"/>
    </cofactor>
</comment>
<organism evidence="5 6">
    <name type="scientific">Clostridium disporicum</name>
    <dbReference type="NCBI Taxonomy" id="84024"/>
    <lineage>
        <taxon>Bacteria</taxon>
        <taxon>Bacillati</taxon>
        <taxon>Bacillota</taxon>
        <taxon>Clostridia</taxon>
        <taxon>Eubacteriales</taxon>
        <taxon>Clostridiaceae</taxon>
        <taxon>Clostridium</taxon>
    </lineage>
</organism>
<evidence type="ECO:0000256" key="1">
    <source>
        <dbReference type="ARBA" id="ARBA00001946"/>
    </source>
</evidence>
<feature type="domain" description="VRR-NUC" evidence="4">
    <location>
        <begin position="1"/>
        <end position="104"/>
    </location>
</feature>
<dbReference type="Pfam" id="PF08774">
    <property type="entry name" value="VRR_NUC"/>
    <property type="match status" value="1"/>
</dbReference>
<sequence length="126" mass="14418">MTEAQEQRFLFQWAGLAEQQYPELKLLHHIPNGGKRDARTAANLKKEGVKAGVPDICLPVAKDAYCGLYIELKVGKNKPSIKQKEWIEALKEQGYKVEVCYGWIKAREVIETYLKCEKTLTTVVFF</sequence>
<keyword evidence="2" id="KW-0540">Nuclease</keyword>
<dbReference type="AlphaFoldDB" id="A0A174DJP8"/>
<dbReference type="Proteomes" id="UP000095558">
    <property type="component" value="Unassembled WGS sequence"/>
</dbReference>
<dbReference type="GO" id="GO:0016788">
    <property type="term" value="F:hydrolase activity, acting on ester bonds"/>
    <property type="evidence" value="ECO:0007669"/>
    <property type="project" value="InterPro"/>
</dbReference>
<evidence type="ECO:0000313" key="6">
    <source>
        <dbReference type="Proteomes" id="UP000095558"/>
    </source>
</evidence>
<dbReference type="GeneID" id="83010631"/>
<dbReference type="InterPro" id="IPR014883">
    <property type="entry name" value="VRR_NUC"/>
</dbReference>
<dbReference type="RefSeq" id="WP_042394483.1">
    <property type="nucleotide sequence ID" value="NZ_CYZV01000018.1"/>
</dbReference>
<gene>
    <name evidence="5" type="ORF">ERS852470_01810</name>
</gene>
<dbReference type="OrthoDB" id="9793683at2"/>
<evidence type="ECO:0000259" key="4">
    <source>
        <dbReference type="SMART" id="SM00990"/>
    </source>
</evidence>
<reference evidence="5 6" key="1">
    <citation type="submission" date="2015-09" db="EMBL/GenBank/DDBJ databases">
        <authorList>
            <consortium name="Pathogen Informatics"/>
        </authorList>
    </citation>
    <scope>NUCLEOTIDE SEQUENCE [LARGE SCALE GENOMIC DNA]</scope>
    <source>
        <strain evidence="5 6">2789STDY5834855</strain>
    </source>
</reference>
<accession>A0A174DJP8</accession>
<dbReference type="Gene3D" id="3.40.1350.10">
    <property type="match status" value="1"/>
</dbReference>
<proteinExistence type="predicted"/>
<protein>
    <submittedName>
        <fullName evidence="5">VRR-NUC domain-containing protein</fullName>
    </submittedName>
</protein>
<evidence type="ECO:0000313" key="5">
    <source>
        <dbReference type="EMBL" id="CUO24559.1"/>
    </source>
</evidence>
<dbReference type="SMART" id="SM00990">
    <property type="entry name" value="VRR_NUC"/>
    <property type="match status" value="1"/>
</dbReference>